<accession>A0A517R709</accession>
<reference evidence="1 2" key="1">
    <citation type="submission" date="2019-02" db="EMBL/GenBank/DDBJ databases">
        <title>Deep-cultivation of Planctomycetes and their phenomic and genomic characterization uncovers novel biology.</title>
        <authorList>
            <person name="Wiegand S."/>
            <person name="Jogler M."/>
            <person name="Boedeker C."/>
            <person name="Pinto D."/>
            <person name="Vollmers J."/>
            <person name="Rivas-Marin E."/>
            <person name="Kohn T."/>
            <person name="Peeters S.H."/>
            <person name="Heuer A."/>
            <person name="Rast P."/>
            <person name="Oberbeckmann S."/>
            <person name="Bunk B."/>
            <person name="Jeske O."/>
            <person name="Meyerdierks A."/>
            <person name="Storesund J.E."/>
            <person name="Kallscheuer N."/>
            <person name="Luecker S."/>
            <person name="Lage O.M."/>
            <person name="Pohl T."/>
            <person name="Merkel B.J."/>
            <person name="Hornburger P."/>
            <person name="Mueller R.-W."/>
            <person name="Bruemmer F."/>
            <person name="Labrenz M."/>
            <person name="Spormann A.M."/>
            <person name="Op den Camp H."/>
            <person name="Overmann J."/>
            <person name="Amann R."/>
            <person name="Jetten M.S.M."/>
            <person name="Mascher T."/>
            <person name="Medema M.H."/>
            <person name="Devos D.P."/>
            <person name="Kaster A.-K."/>
            <person name="Ovreas L."/>
            <person name="Rohde M."/>
            <person name="Galperin M.Y."/>
            <person name="Jogler C."/>
        </authorList>
    </citation>
    <scope>NUCLEOTIDE SEQUENCE [LARGE SCALE GENOMIC DNA]</scope>
    <source>
        <strain evidence="1 2">Pan189</strain>
    </source>
</reference>
<dbReference type="EMBL" id="CP036268">
    <property type="protein sequence ID" value="QDT39676.1"/>
    <property type="molecule type" value="Genomic_DNA"/>
</dbReference>
<organism evidence="1 2">
    <name type="scientific">Stratiformator vulcanicus</name>
    <dbReference type="NCBI Taxonomy" id="2527980"/>
    <lineage>
        <taxon>Bacteria</taxon>
        <taxon>Pseudomonadati</taxon>
        <taxon>Planctomycetota</taxon>
        <taxon>Planctomycetia</taxon>
        <taxon>Planctomycetales</taxon>
        <taxon>Planctomycetaceae</taxon>
        <taxon>Stratiformator</taxon>
    </lineage>
</organism>
<sequence>MVSCGNRAATILTGVVAFLPVLYQFGLLDPWLAWAVYSSFKPPVATAMDLVHDALQIPRVKKFSPQYDLAWDYEFRGAMRQWLDVPVFCERQLGVHPRPTRTVMTGIELAMSRRGVAGDTVIVARNETLLTSLGPWWCKEVVFRNQLFGGDFEEEYFTGIDSLEAEYNRPLGGLNFRPRDTQVIDWWRY</sequence>
<evidence type="ECO:0000313" key="2">
    <source>
        <dbReference type="Proteomes" id="UP000317318"/>
    </source>
</evidence>
<evidence type="ECO:0000313" key="1">
    <source>
        <dbReference type="EMBL" id="QDT39676.1"/>
    </source>
</evidence>
<dbReference type="RefSeq" id="WP_145365800.1">
    <property type="nucleotide sequence ID" value="NZ_CP036268.1"/>
</dbReference>
<name>A0A517R709_9PLAN</name>
<keyword evidence="2" id="KW-1185">Reference proteome</keyword>
<dbReference type="Proteomes" id="UP000317318">
    <property type="component" value="Chromosome"/>
</dbReference>
<proteinExistence type="predicted"/>
<dbReference type="OrthoDB" id="239293at2"/>
<gene>
    <name evidence="1" type="ORF">Pan189_40850</name>
</gene>
<dbReference type="AlphaFoldDB" id="A0A517R709"/>
<protein>
    <submittedName>
        <fullName evidence="1">Uncharacterized protein</fullName>
    </submittedName>
</protein>
<dbReference type="KEGG" id="svp:Pan189_40850"/>